<name>A0A4D4LBA5_STRVO</name>
<evidence type="ECO:0000313" key="13">
    <source>
        <dbReference type="EMBL" id="GDY57634.1"/>
    </source>
</evidence>
<keyword evidence="6 13" id="KW-0489">Methyltransferase</keyword>
<feature type="region of interest" description="Disordered" evidence="12">
    <location>
        <begin position="263"/>
        <end position="282"/>
    </location>
</feature>
<organism evidence="13 14">
    <name type="scientific">Streptomyces violaceusniger</name>
    <dbReference type="NCBI Taxonomy" id="68280"/>
    <lineage>
        <taxon>Bacteria</taxon>
        <taxon>Bacillati</taxon>
        <taxon>Actinomycetota</taxon>
        <taxon>Actinomycetes</taxon>
        <taxon>Kitasatosporales</taxon>
        <taxon>Streptomycetaceae</taxon>
        <taxon>Streptomyces</taxon>
        <taxon>Streptomyces violaceusniger group</taxon>
    </lineage>
</organism>
<comment type="caution">
    <text evidence="13">The sequence shown here is derived from an EMBL/GenBank/DDBJ whole genome shotgun (WGS) entry which is preliminary data.</text>
</comment>
<evidence type="ECO:0000256" key="12">
    <source>
        <dbReference type="SAM" id="MobiDB-lite"/>
    </source>
</evidence>
<dbReference type="Gene3D" id="3.40.50.150">
    <property type="entry name" value="Vaccinia Virus protein VP39"/>
    <property type="match status" value="1"/>
</dbReference>
<dbReference type="PANTHER" id="PTHR11579">
    <property type="entry name" value="PROTEIN-L-ISOASPARTATE O-METHYLTRANSFERASE"/>
    <property type="match status" value="1"/>
</dbReference>
<evidence type="ECO:0000256" key="3">
    <source>
        <dbReference type="ARBA" id="ARBA00011890"/>
    </source>
</evidence>
<dbReference type="RefSeq" id="WP_137980091.1">
    <property type="nucleotide sequence ID" value="NZ_BAAASO010000031.1"/>
</dbReference>
<accession>A0A4D4LBA5</accession>
<evidence type="ECO:0000256" key="6">
    <source>
        <dbReference type="ARBA" id="ARBA00022603"/>
    </source>
</evidence>
<evidence type="ECO:0000256" key="8">
    <source>
        <dbReference type="ARBA" id="ARBA00022691"/>
    </source>
</evidence>
<evidence type="ECO:0000256" key="10">
    <source>
        <dbReference type="ARBA" id="ARBA00031323"/>
    </source>
</evidence>
<evidence type="ECO:0000256" key="11">
    <source>
        <dbReference type="ARBA" id="ARBA00031350"/>
    </source>
</evidence>
<dbReference type="OrthoDB" id="5143400at2"/>
<dbReference type="GO" id="GO:0004719">
    <property type="term" value="F:protein-L-isoaspartate (D-aspartate) O-methyltransferase activity"/>
    <property type="evidence" value="ECO:0007669"/>
    <property type="project" value="UniProtKB-EC"/>
</dbReference>
<dbReference type="AlphaFoldDB" id="A0A4D4LBA5"/>
<dbReference type="GO" id="GO:0005737">
    <property type="term" value="C:cytoplasm"/>
    <property type="evidence" value="ECO:0007669"/>
    <property type="project" value="UniProtKB-SubCell"/>
</dbReference>
<evidence type="ECO:0000256" key="4">
    <source>
        <dbReference type="ARBA" id="ARBA00013346"/>
    </source>
</evidence>
<gene>
    <name evidence="13" type="primary">pcm_4</name>
    <name evidence="13" type="ORF">SVIO_082570</name>
</gene>
<keyword evidence="7 13" id="KW-0808">Transferase</keyword>
<reference evidence="13 14" key="1">
    <citation type="journal article" date="2020" name="Int. J. Syst. Evol. Microbiol.">
        <title>Reclassification of Streptomyces castelarensis and Streptomyces sporoclivatus as later heterotypic synonyms of Streptomyces antimycoticus.</title>
        <authorList>
            <person name="Komaki H."/>
            <person name="Tamura T."/>
        </authorList>
    </citation>
    <scope>NUCLEOTIDE SEQUENCE [LARGE SCALE GENOMIC DNA]</scope>
    <source>
        <strain evidence="13 14">NBRC 13459</strain>
    </source>
</reference>
<comment type="subcellular location">
    <subcellularLocation>
        <location evidence="1">Cytoplasm</location>
    </subcellularLocation>
</comment>
<keyword evidence="14" id="KW-1185">Reference proteome</keyword>
<dbReference type="PANTHER" id="PTHR11579:SF0">
    <property type="entry name" value="PROTEIN-L-ISOASPARTATE(D-ASPARTATE) O-METHYLTRANSFERASE"/>
    <property type="match status" value="1"/>
</dbReference>
<evidence type="ECO:0000256" key="2">
    <source>
        <dbReference type="ARBA" id="ARBA00005369"/>
    </source>
</evidence>
<dbReference type="InterPro" id="IPR029063">
    <property type="entry name" value="SAM-dependent_MTases_sf"/>
</dbReference>
<dbReference type="CDD" id="cd02440">
    <property type="entry name" value="AdoMet_MTases"/>
    <property type="match status" value="1"/>
</dbReference>
<evidence type="ECO:0000256" key="7">
    <source>
        <dbReference type="ARBA" id="ARBA00022679"/>
    </source>
</evidence>
<protein>
    <recommendedName>
        <fullName evidence="4">Protein-L-isoaspartate O-methyltransferase</fullName>
        <ecNumber evidence="3">2.1.1.77</ecNumber>
    </recommendedName>
    <alternativeName>
        <fullName evidence="11">L-isoaspartyl protein carboxyl methyltransferase</fullName>
    </alternativeName>
    <alternativeName>
        <fullName evidence="9">Protein L-isoaspartyl methyltransferase</fullName>
    </alternativeName>
    <alternativeName>
        <fullName evidence="10">Protein-beta-aspartate methyltransferase</fullName>
    </alternativeName>
</protein>
<dbReference type="Proteomes" id="UP000301309">
    <property type="component" value="Unassembled WGS sequence"/>
</dbReference>
<dbReference type="Pfam" id="PF01135">
    <property type="entry name" value="PCMT"/>
    <property type="match status" value="1"/>
</dbReference>
<evidence type="ECO:0000256" key="5">
    <source>
        <dbReference type="ARBA" id="ARBA00022490"/>
    </source>
</evidence>
<dbReference type="SUPFAM" id="SSF53335">
    <property type="entry name" value="S-adenosyl-L-methionine-dependent methyltransferases"/>
    <property type="match status" value="1"/>
</dbReference>
<keyword evidence="8" id="KW-0949">S-adenosyl-L-methionine</keyword>
<dbReference type="InterPro" id="IPR000682">
    <property type="entry name" value="PCMT"/>
</dbReference>
<sequence>MTFEGIARPGRAALGRVLLEAGVMAEDWAPTFAAVDRAAFLPELMWPFDARTQGAVAIDKAEDADADAWYAAADSDAPIVTQWDDGEHTGPAPGRVSTSSSSMPSVVYALLRDLAVDEGMAVLDVGTGTGETAGALAHRCGGREVTTVEVDPSVSRHAGARLDAAGLHPRVVLDDGAKGCAGNAPYDRVLATVGLREIPGAWIEQTRPGGLIVAPWGTHYTHADAVARLVVRRDGTASGRFTGPVEFMKLRGQRLSLPPHGAYVPDEGGGSGGADTSSTGIPEGEFIAPPYSALPFALGLRVPNCVQVVAAPHEGARPVWFYGLTDRSWACVVFREGEAEARVWQAGERRLWDEVEAAYGWWVGHGRPDHTRLGLTVGPGPAGQRVWLDDPAASWAP</sequence>
<evidence type="ECO:0000313" key="14">
    <source>
        <dbReference type="Proteomes" id="UP000301309"/>
    </source>
</evidence>
<evidence type="ECO:0000256" key="9">
    <source>
        <dbReference type="ARBA" id="ARBA00030757"/>
    </source>
</evidence>
<evidence type="ECO:0000256" key="1">
    <source>
        <dbReference type="ARBA" id="ARBA00004496"/>
    </source>
</evidence>
<dbReference type="EMBL" id="BJHW01000001">
    <property type="protein sequence ID" value="GDY57634.1"/>
    <property type="molecule type" value="Genomic_DNA"/>
</dbReference>
<comment type="similarity">
    <text evidence="2">Belongs to the methyltransferase superfamily. L-isoaspartyl/D-aspartyl protein methyltransferase family.</text>
</comment>
<dbReference type="GO" id="GO:0032259">
    <property type="term" value="P:methylation"/>
    <property type="evidence" value="ECO:0007669"/>
    <property type="project" value="UniProtKB-KW"/>
</dbReference>
<keyword evidence="5" id="KW-0963">Cytoplasm</keyword>
<dbReference type="EC" id="2.1.1.77" evidence="3"/>
<proteinExistence type="inferred from homology"/>